<gene>
    <name evidence="1" type="ORF">C3B54_11634</name>
</gene>
<dbReference type="EMBL" id="CP026923">
    <property type="protein sequence ID" value="AVG23619.1"/>
    <property type="molecule type" value="Genomic_DNA"/>
</dbReference>
<organism evidence="1 2">
    <name type="scientific">Pontimonas salivibrio</name>
    <dbReference type="NCBI Taxonomy" id="1159327"/>
    <lineage>
        <taxon>Bacteria</taxon>
        <taxon>Bacillati</taxon>
        <taxon>Actinomycetota</taxon>
        <taxon>Actinomycetes</taxon>
        <taxon>Micrococcales</taxon>
        <taxon>Microbacteriaceae</taxon>
        <taxon>Pontimonas</taxon>
    </lineage>
</organism>
<dbReference type="OrthoDB" id="9919005at2"/>
<dbReference type="AlphaFoldDB" id="A0A2L2BPN1"/>
<sequence length="74" mass="8851">MPSRMDNAGLVELEARMRELDEWTRALEGEHDDLEELRLKVFPDGEDPLDDWNDYHRVRSEYDRRAAEEFDLGQ</sequence>
<protein>
    <submittedName>
        <fullName evidence="1">Uncharacterized protein</fullName>
    </submittedName>
</protein>
<proteinExistence type="predicted"/>
<evidence type="ECO:0000313" key="2">
    <source>
        <dbReference type="Proteomes" id="UP000243077"/>
    </source>
</evidence>
<name>A0A2L2BPN1_9MICO</name>
<reference evidence="1 2" key="1">
    <citation type="submission" date="2018-02" db="EMBL/GenBank/DDBJ databases">
        <title>Complete genome of the streamlined marine actinobacterium Pontimonas salivibrio CL-TW6 adapted to coastal planktonic lifestype.</title>
        <authorList>
            <person name="Cho B.C."/>
            <person name="Hardies S.C."/>
            <person name="Jang G.I."/>
            <person name="Hwang C.Y."/>
        </authorList>
    </citation>
    <scope>NUCLEOTIDE SEQUENCE [LARGE SCALE GENOMIC DNA]</scope>
    <source>
        <strain evidence="1 2">CL-TW6</strain>
    </source>
</reference>
<dbReference type="Proteomes" id="UP000243077">
    <property type="component" value="Chromosome"/>
</dbReference>
<keyword evidence="2" id="KW-1185">Reference proteome</keyword>
<accession>A0A2L2BPN1</accession>
<dbReference type="RefSeq" id="WP_158665492.1">
    <property type="nucleotide sequence ID" value="NZ_CP026923.1"/>
</dbReference>
<evidence type="ECO:0000313" key="1">
    <source>
        <dbReference type="EMBL" id="AVG23619.1"/>
    </source>
</evidence>
<dbReference type="KEGG" id="psai:C3B54_11634"/>